<proteinExistence type="predicted"/>
<dbReference type="Proteomes" id="UP000000311">
    <property type="component" value="Unassembled WGS sequence"/>
</dbReference>
<dbReference type="EMBL" id="GL442475">
    <property type="protein sequence ID" value="EFN63410.1"/>
    <property type="molecule type" value="Genomic_DNA"/>
</dbReference>
<gene>
    <name evidence="1" type="ORF">EAG_12820</name>
</gene>
<organism evidence="2">
    <name type="scientific">Camponotus floridanus</name>
    <name type="common">Florida carpenter ant</name>
    <dbReference type="NCBI Taxonomy" id="104421"/>
    <lineage>
        <taxon>Eukaryota</taxon>
        <taxon>Metazoa</taxon>
        <taxon>Ecdysozoa</taxon>
        <taxon>Arthropoda</taxon>
        <taxon>Hexapoda</taxon>
        <taxon>Insecta</taxon>
        <taxon>Pterygota</taxon>
        <taxon>Neoptera</taxon>
        <taxon>Endopterygota</taxon>
        <taxon>Hymenoptera</taxon>
        <taxon>Apocrita</taxon>
        <taxon>Aculeata</taxon>
        <taxon>Formicoidea</taxon>
        <taxon>Formicidae</taxon>
        <taxon>Formicinae</taxon>
        <taxon>Camponotus</taxon>
    </lineage>
</organism>
<dbReference type="InParanoid" id="E2AT36"/>
<name>E2AT36_CAMFO</name>
<reference evidence="1 2" key="1">
    <citation type="journal article" date="2010" name="Science">
        <title>Genomic comparison of the ants Camponotus floridanus and Harpegnathos saltator.</title>
        <authorList>
            <person name="Bonasio R."/>
            <person name="Zhang G."/>
            <person name="Ye C."/>
            <person name="Mutti N.S."/>
            <person name="Fang X."/>
            <person name="Qin N."/>
            <person name="Donahue G."/>
            <person name="Yang P."/>
            <person name="Li Q."/>
            <person name="Li C."/>
            <person name="Zhang P."/>
            <person name="Huang Z."/>
            <person name="Berger S.L."/>
            <person name="Reinberg D."/>
            <person name="Wang J."/>
            <person name="Liebig J."/>
        </authorList>
    </citation>
    <scope>NUCLEOTIDE SEQUENCE [LARGE SCALE GENOMIC DNA]</scope>
    <source>
        <strain evidence="2">C129</strain>
    </source>
</reference>
<keyword evidence="2" id="KW-1185">Reference proteome</keyword>
<dbReference type="AlphaFoldDB" id="E2AT36"/>
<evidence type="ECO:0000313" key="2">
    <source>
        <dbReference type="Proteomes" id="UP000000311"/>
    </source>
</evidence>
<evidence type="ECO:0000313" key="1">
    <source>
        <dbReference type="EMBL" id="EFN63410.1"/>
    </source>
</evidence>
<dbReference type="STRING" id="104421.E2AT36"/>
<sequence>MWAHRALAYARRVFCRAAASGGSHAGKDDAIKEVHGQYNAMQTVGFYCFYFSPPDVMTTDVRSQYNKNGQFSEFDSSDINSTSMTCFAANTMITAEDSQCSSSCSTIVIVNTSTGRPSRIRRTSVTSSLELGYSHTTQNSAISSEIINFPDAIYDTCKKTDNAGSLWGPMA</sequence>
<protein>
    <submittedName>
        <fullName evidence="1">Uncharacterized protein</fullName>
    </submittedName>
</protein>
<dbReference type="OrthoDB" id="5957665at2759"/>
<accession>E2AT36</accession>